<dbReference type="Pfam" id="PF05621">
    <property type="entry name" value="TniB"/>
    <property type="match status" value="1"/>
</dbReference>
<comment type="caution">
    <text evidence="2">The sequence shown here is derived from an EMBL/GenBank/DDBJ whole genome shotgun (WGS) entry which is preliminary data.</text>
</comment>
<evidence type="ECO:0000256" key="1">
    <source>
        <dbReference type="SAM" id="MobiDB-lite"/>
    </source>
</evidence>
<protein>
    <submittedName>
        <fullName evidence="2">TniB family NTP-binding protein</fullName>
    </submittedName>
</protein>
<proteinExistence type="predicted"/>
<feature type="region of interest" description="Disordered" evidence="1">
    <location>
        <begin position="1"/>
        <end position="47"/>
    </location>
</feature>
<dbReference type="InterPro" id="IPR027417">
    <property type="entry name" value="P-loop_NTPase"/>
</dbReference>
<accession>A0ABS0Y6D3</accession>
<dbReference type="InterPro" id="IPR008868">
    <property type="entry name" value="TniB"/>
</dbReference>
<sequence>MTDMTITPPRPRKDAGPPDDAALASLAGWTPAPSQPGDLTMTTSSTGDLPMIAPATPHQETETTMTNHTSTASDNIVPLREGDALAHTLAAPTSLPEPVLDLTVGAGLSGAAHILRDMGHERIIARIERLNAGFIRTGMYEVLKDEVARLKDLHGLNVSGRRVEGRALVVVGDSGAGKSAAIARLIASQPELQPRNLAVGPVVPIVSITAPSPFTPRALAMEVMNQGLGYGMVRDIRENVAYSRLREQLRVRQVRILHIDEMQHALSANNAHEMQKLSDTLKNLMQHAENPVSLILSGLPSLVDFVKTDIQLQRRCRFVRFAPLSFPEDVEGLRLIVKTVSQGLADLTPVDLLADEFLARLCRAAGGQFGLVIQICRAAAEEAIRTGSDDLNPKHFAAAYAAGTGCAPDENLFTVRDWEFVSSGFVPTAAPAEPQGPATSRRKGGRA</sequence>
<evidence type="ECO:0000313" key="2">
    <source>
        <dbReference type="EMBL" id="MBJ6127864.1"/>
    </source>
</evidence>
<dbReference type="Proteomes" id="UP000620670">
    <property type="component" value="Unassembled WGS sequence"/>
</dbReference>
<name>A0ABS0Y6D3_9HYPH</name>
<gene>
    <name evidence="2" type="ORF">JAO75_20905</name>
</gene>
<feature type="region of interest" description="Disordered" evidence="1">
    <location>
        <begin position="427"/>
        <end position="447"/>
    </location>
</feature>
<dbReference type="RefSeq" id="WP_199051083.1">
    <property type="nucleotide sequence ID" value="NZ_JAELXT010000033.1"/>
</dbReference>
<dbReference type="EMBL" id="JAELXT010000033">
    <property type="protein sequence ID" value="MBJ6127864.1"/>
    <property type="molecule type" value="Genomic_DNA"/>
</dbReference>
<evidence type="ECO:0000313" key="3">
    <source>
        <dbReference type="Proteomes" id="UP000620670"/>
    </source>
</evidence>
<dbReference type="Gene3D" id="3.40.50.300">
    <property type="entry name" value="P-loop containing nucleotide triphosphate hydrolases"/>
    <property type="match status" value="1"/>
</dbReference>
<keyword evidence="3" id="KW-1185">Reference proteome</keyword>
<organism evidence="2 3">
    <name type="scientific">Microvirga splendida</name>
    <dbReference type="NCBI Taxonomy" id="2795727"/>
    <lineage>
        <taxon>Bacteria</taxon>
        <taxon>Pseudomonadati</taxon>
        <taxon>Pseudomonadota</taxon>
        <taxon>Alphaproteobacteria</taxon>
        <taxon>Hyphomicrobiales</taxon>
        <taxon>Methylobacteriaceae</taxon>
        <taxon>Microvirga</taxon>
    </lineage>
</organism>
<dbReference type="SUPFAM" id="SSF52540">
    <property type="entry name" value="P-loop containing nucleoside triphosphate hydrolases"/>
    <property type="match status" value="1"/>
</dbReference>
<reference evidence="3" key="1">
    <citation type="submission" date="2020-12" db="EMBL/GenBank/DDBJ databases">
        <title>Hymenobacter sp.</title>
        <authorList>
            <person name="Kim M.K."/>
        </authorList>
    </citation>
    <scope>NUCLEOTIDE SEQUENCE [LARGE SCALE GENOMIC DNA]</scope>
    <source>
        <strain evidence="3">BT325</strain>
    </source>
</reference>